<keyword evidence="2" id="KW-1185">Reference proteome</keyword>
<protein>
    <submittedName>
        <fullName evidence="1">Uncharacterized protein</fullName>
    </submittedName>
</protein>
<proteinExistence type="predicted"/>
<evidence type="ECO:0000313" key="2">
    <source>
        <dbReference type="Proteomes" id="UP000237025"/>
    </source>
</evidence>
<sequence length="84" mass="9889">MLVKFIILSPELSIHGNKLSVSIDNEILQRHFRETWSRRCYKITQVIVTSCYIANSNFKFLLAKRQVKNLKGMFRIVSDGKRMQ</sequence>
<comment type="caution">
    <text evidence="1">The sequence shown here is derived from an EMBL/GenBank/DDBJ whole genome shotgun (WGS) entry which is preliminary data.</text>
</comment>
<name>A0ABX5A7R7_9ENTR</name>
<reference evidence="1 2" key="1">
    <citation type="submission" date="2018-02" db="EMBL/GenBank/DDBJ databases">
        <title>Lelliotia aquatilis sp. nov., isolated from drinking water.</title>
        <authorList>
            <person name="Kaempfer P."/>
            <person name="Glaeser S."/>
            <person name="Exner M."/>
            <person name="Doijad S."/>
            <person name="Chakraborty T."/>
        </authorList>
    </citation>
    <scope>NUCLEOTIDE SEQUENCE [LARGE SCALE GENOMIC DNA]</scope>
    <source>
        <strain evidence="1 2">6331-17</strain>
    </source>
</reference>
<dbReference type="Proteomes" id="UP000237025">
    <property type="component" value="Unassembled WGS sequence"/>
</dbReference>
<organism evidence="1 2">
    <name type="scientific">Lelliottia aquatilis</name>
    <dbReference type="NCBI Taxonomy" id="2080838"/>
    <lineage>
        <taxon>Bacteria</taxon>
        <taxon>Pseudomonadati</taxon>
        <taxon>Pseudomonadota</taxon>
        <taxon>Gammaproteobacteria</taxon>
        <taxon>Enterobacterales</taxon>
        <taxon>Enterobacteriaceae</taxon>
        <taxon>Lelliottia</taxon>
    </lineage>
</organism>
<gene>
    <name evidence="1" type="ORF">C3712_02150</name>
</gene>
<evidence type="ECO:0000313" key="1">
    <source>
        <dbReference type="EMBL" id="POZ33934.1"/>
    </source>
</evidence>
<dbReference type="EMBL" id="PQVW01000001">
    <property type="protein sequence ID" value="POZ33934.1"/>
    <property type="molecule type" value="Genomic_DNA"/>
</dbReference>
<accession>A0ABX5A7R7</accession>